<evidence type="ECO:0000313" key="4">
    <source>
        <dbReference type="Proteomes" id="UP001297580"/>
    </source>
</evidence>
<feature type="compositionally biased region" description="Low complexity" evidence="1">
    <location>
        <begin position="611"/>
        <end position="626"/>
    </location>
</feature>
<feature type="domain" description="SH3b" evidence="2">
    <location>
        <begin position="122"/>
        <end position="192"/>
    </location>
</feature>
<feature type="domain" description="SH3b" evidence="2">
    <location>
        <begin position="37"/>
        <end position="107"/>
    </location>
</feature>
<dbReference type="SMART" id="SM00047">
    <property type="entry name" value="LYZ2"/>
    <property type="match status" value="1"/>
</dbReference>
<feature type="domain" description="SH3b" evidence="2">
    <location>
        <begin position="637"/>
        <end position="705"/>
    </location>
</feature>
<dbReference type="RefSeq" id="WP_311088176.1">
    <property type="nucleotide sequence ID" value="NZ_CP133461.1"/>
</dbReference>
<dbReference type="InterPro" id="IPR003646">
    <property type="entry name" value="SH3-like_bac-type"/>
</dbReference>
<dbReference type="Pfam" id="PF08239">
    <property type="entry name" value="SH3_3"/>
    <property type="match status" value="8"/>
</dbReference>
<evidence type="ECO:0000259" key="2">
    <source>
        <dbReference type="PROSITE" id="PS51781"/>
    </source>
</evidence>
<feature type="region of interest" description="Disordered" evidence="1">
    <location>
        <begin position="611"/>
        <end position="639"/>
    </location>
</feature>
<dbReference type="PANTHER" id="PTHR34408:SF1">
    <property type="entry name" value="GLYCOSYL HYDROLASE FAMILY 19 DOMAIN-CONTAINING PROTEIN HI_1415"/>
    <property type="match status" value="1"/>
</dbReference>
<reference evidence="3 4" key="1">
    <citation type="submission" date="2023-08" db="EMBL/GenBank/DDBJ databases">
        <title>Complete genome sequence of Geobacillus thermodenitrificans K1041, a genetically tractable strain representative of the genus Geobacillus.</title>
        <authorList>
            <person name="Kani S."/>
            <person name="Suzuki H."/>
        </authorList>
    </citation>
    <scope>NUCLEOTIDE SEQUENCE [LARGE SCALE GENOMIC DNA]</scope>
    <source>
        <strain evidence="3 4">K1041</strain>
    </source>
</reference>
<organism evidence="3 4">
    <name type="scientific">Geobacillus thermodenitrificans</name>
    <dbReference type="NCBI Taxonomy" id="33940"/>
    <lineage>
        <taxon>Bacteria</taxon>
        <taxon>Bacillati</taxon>
        <taxon>Bacillota</taxon>
        <taxon>Bacilli</taxon>
        <taxon>Bacillales</taxon>
        <taxon>Anoxybacillaceae</taxon>
        <taxon>Geobacillus</taxon>
    </lineage>
</organism>
<feature type="compositionally biased region" description="Polar residues" evidence="1">
    <location>
        <begin position="191"/>
        <end position="205"/>
    </location>
</feature>
<feature type="compositionally biased region" description="Polar residues" evidence="1">
    <location>
        <begin position="284"/>
        <end position="298"/>
    </location>
</feature>
<feature type="domain" description="SH3b" evidence="2">
    <location>
        <begin position="308"/>
        <end position="378"/>
    </location>
</feature>
<feature type="domain" description="SH3b" evidence="2">
    <location>
        <begin position="215"/>
        <end position="285"/>
    </location>
</feature>
<name>A0ABY9QAQ7_GEOTD</name>
<dbReference type="InterPro" id="IPR052354">
    <property type="entry name" value="Cell_Wall_Dynamics_Protein"/>
</dbReference>
<dbReference type="PROSITE" id="PS51781">
    <property type="entry name" value="SH3B"/>
    <property type="match status" value="7"/>
</dbReference>
<sequence>MGKSIVLSTGLLLVSPNFSPIPWNVPVVEAASAVKIVPTVYQTTANLNMRTGAGTKYKIVLTIPKGKTVKATEKLGDWYKVSYEYSEKGKKYTKTGWVSGSYLKKVSSQPATGGTTKTTAVASTVYQTTANLNMRTGAGTKYKIVLTIPKGKTVKATEKLGDWYKVSYEYSEKGKKYAKTGWVSGSYLKKVSSQPTTGNTSQPDKGNTAKPTAITKTVYQTTANLNMRTGAGTKYKIVLTIPKGKTVKATEKLGDWYKVSYEYSEKGKKYAKTGWVSGSYLKKVSSQPTTGNTSQPDKGNTAKPTAITKTVYQTTANLNMRTGAGTKYKIVLTIPKGKTVKATEKLGDWYKVSYEYSEKGKKYTKTGWVSGSYLKKVSSQPTTGNTSQPDKGNTAKPTVITKTVYQTTANLNMRTGAGTTYKTVITIPKGKNVTATEKLGDWYKVSYEYSEKGKKYTKTGWVSGSYLSEYNQYKNISGTYFFTKKASFLYSVPKQQGSTVKLADGNGLYSTRMVINSIGQTWYEVTFNGKKLYVSANDVTKVAPQQFSETKYQVKNDAALYAAPGSAHNRLMTIPKGTVVSSSLNIGSWYEVTYKGKKGYVHSAELAKYAPAPSSGSSNPAPGQSAQPNNPSSSTITETGMSGRTFAVRANLNVRKQPSTSADLLATIPKGTIVVPTHRTSNGWYKLKYAGKTGYVSGDYITEVKTGAPLDGQRDGYQFIDLRTQAPVEAGQINKYIQSYVQSTGKQSVLVNQGQTFINVGRKYGVNPLYLAAHAIHESAFGTSRLALTKYNLFGYGAYDAAPFVSAYRFSSIEESIEYVARKIKSSYLNPSHPFFKGAFLGFRTNTLQNIRVDESSEGMNFYYATDPYWGQTIARHMANMLSYDSNYYKSARIDTSVPSSPSVPSGSDQFPAGIVAVANSSIPLYDKKAGKQIATLAKGSTFTLLEKTNDYWIKLNYNGTQYWTNAIKLYDYRTYMTVKNLGSVTATALNVREKPQGNIISQLKLGQYVQLKLTKDGKLEMNGSWYKVVLANGTEGWVSSQYIIRELQ</sequence>
<feature type="domain" description="SH3b" evidence="2">
    <location>
        <begin position="401"/>
        <end position="471"/>
    </location>
</feature>
<feature type="compositionally biased region" description="Polar residues" evidence="1">
    <location>
        <begin position="627"/>
        <end position="639"/>
    </location>
</feature>
<gene>
    <name evidence="3" type="ORF">HSX42_17480</name>
</gene>
<dbReference type="Pfam" id="PF01832">
    <property type="entry name" value="Glucosaminidase"/>
    <property type="match status" value="1"/>
</dbReference>
<feature type="region of interest" description="Disordered" evidence="1">
    <location>
        <begin position="191"/>
        <end position="210"/>
    </location>
</feature>
<dbReference type="Proteomes" id="UP001297580">
    <property type="component" value="Chromosome"/>
</dbReference>
<feature type="domain" description="SH3b" evidence="2">
    <location>
        <begin position="980"/>
        <end position="1048"/>
    </location>
</feature>
<evidence type="ECO:0000256" key="1">
    <source>
        <dbReference type="SAM" id="MobiDB-lite"/>
    </source>
</evidence>
<dbReference type="Gene3D" id="1.10.530.10">
    <property type="match status" value="1"/>
</dbReference>
<keyword evidence="4" id="KW-1185">Reference proteome</keyword>
<dbReference type="Gene3D" id="2.30.30.40">
    <property type="entry name" value="SH3 Domains"/>
    <property type="match status" value="8"/>
</dbReference>
<accession>A0ABY9QAQ7</accession>
<evidence type="ECO:0000313" key="3">
    <source>
        <dbReference type="EMBL" id="WMV75983.1"/>
    </source>
</evidence>
<dbReference type="InterPro" id="IPR002901">
    <property type="entry name" value="MGlyc_endo_b_GlcNAc-like_dom"/>
</dbReference>
<dbReference type="SMART" id="SM00287">
    <property type="entry name" value="SH3b"/>
    <property type="match status" value="10"/>
</dbReference>
<feature type="region of interest" description="Disordered" evidence="1">
    <location>
        <begin position="284"/>
        <end position="303"/>
    </location>
</feature>
<dbReference type="EMBL" id="CP133461">
    <property type="protein sequence ID" value="WMV75983.1"/>
    <property type="molecule type" value="Genomic_DNA"/>
</dbReference>
<protein>
    <submittedName>
        <fullName evidence="3">SH3 domain-containing protein</fullName>
    </submittedName>
</protein>
<proteinExistence type="predicted"/>
<dbReference type="PANTHER" id="PTHR34408">
    <property type="entry name" value="FAMILY PROTEIN, PUTATIVE-RELATED"/>
    <property type="match status" value="1"/>
</dbReference>